<protein>
    <submittedName>
        <fullName evidence="1">Uncharacterized protein</fullName>
    </submittedName>
</protein>
<proteinExistence type="predicted"/>
<dbReference type="InParanoid" id="A0A369KE04"/>
<organism evidence="1 2">
    <name type="scientific">Hypsizygus marmoreus</name>
    <name type="common">White beech mushroom</name>
    <name type="synonym">Agaricus marmoreus</name>
    <dbReference type="NCBI Taxonomy" id="39966"/>
    <lineage>
        <taxon>Eukaryota</taxon>
        <taxon>Fungi</taxon>
        <taxon>Dikarya</taxon>
        <taxon>Basidiomycota</taxon>
        <taxon>Agaricomycotina</taxon>
        <taxon>Agaricomycetes</taxon>
        <taxon>Agaricomycetidae</taxon>
        <taxon>Agaricales</taxon>
        <taxon>Tricholomatineae</taxon>
        <taxon>Lyophyllaceae</taxon>
        <taxon>Hypsizygus</taxon>
    </lineage>
</organism>
<reference evidence="1" key="1">
    <citation type="submission" date="2018-04" db="EMBL/GenBank/DDBJ databases">
        <title>Whole genome sequencing of Hypsizygus marmoreus.</title>
        <authorList>
            <person name="Choi I.-G."/>
            <person name="Min B."/>
            <person name="Kim J.-G."/>
            <person name="Kim S."/>
            <person name="Oh Y.-L."/>
            <person name="Kong W.-S."/>
            <person name="Park H."/>
            <person name="Jeong J."/>
            <person name="Song E.-S."/>
        </authorList>
    </citation>
    <scope>NUCLEOTIDE SEQUENCE [LARGE SCALE GENOMIC DNA]</scope>
    <source>
        <strain evidence="1">51987-8</strain>
    </source>
</reference>
<dbReference type="EMBL" id="LUEZ02000003">
    <property type="protein sequence ID" value="RDB30905.1"/>
    <property type="molecule type" value="Genomic_DNA"/>
</dbReference>
<name>A0A369KE04_HYPMA</name>
<gene>
    <name evidence="1" type="ORF">Hypma_004913</name>
</gene>
<evidence type="ECO:0000313" key="2">
    <source>
        <dbReference type="Proteomes" id="UP000076154"/>
    </source>
</evidence>
<comment type="caution">
    <text evidence="1">The sequence shown here is derived from an EMBL/GenBank/DDBJ whole genome shotgun (WGS) entry which is preliminary data.</text>
</comment>
<accession>A0A369KE04</accession>
<dbReference type="SUPFAM" id="SSF52047">
    <property type="entry name" value="RNI-like"/>
    <property type="match status" value="1"/>
</dbReference>
<keyword evidence="2" id="KW-1185">Reference proteome</keyword>
<dbReference type="AlphaFoldDB" id="A0A369KE04"/>
<dbReference type="OrthoDB" id="3365698at2759"/>
<dbReference type="Proteomes" id="UP000076154">
    <property type="component" value="Unassembled WGS sequence"/>
</dbReference>
<evidence type="ECO:0000313" key="1">
    <source>
        <dbReference type="EMBL" id="RDB30905.1"/>
    </source>
</evidence>
<sequence length="534" mass="60008">MTHIMATPDPTDLNADDARYHHLLSTNDEPPSEEIPEIRKVVERHKIALARLEAQIVEIQAMLDTVIAHRNRETARLCQYRGVLSPIRRLPRDILIEIFLSTREWTSDLRYINRDLEPILVGPHPGPSPLLITHVCSEWRSIALGIPMLWATVKTFHDLEMPRTPTSDIVDDRRETWLTRTGSVSPLDITVRTVSTWYSEAYGKCPASLSWMQPYVHRIRTLSLRGEFASFPNGSYDALELLLIQRDTYFHDSASAVSIPSLRRLLLCGYVELLQFIPWAQLTHLVINIDVPPALDAVTVIGPSPLLSILSQCLALEHLDIKVDRDGERIVDSADKDRLLIPRFQTLIVHYRIGEGSSVDWLLSYLTLPALVKLDISFSNWPRSVFDAFQSRSLFALKSLILRGEDIRHDPLPIEEADLFNVIGKAPGLTDIILNYSFPVTSTLISGFKASSGNGPPLMAPNLEYLALYPDYGIEDLTTDILDMLTSRDMSGIPGVPSIIHLGARAVFASHLPKRACDSYLDSLVGISSLHIYF</sequence>